<proteinExistence type="predicted"/>
<dbReference type="RefSeq" id="WP_146091519.1">
    <property type="nucleotide sequence ID" value="NZ_CP076534.1"/>
</dbReference>
<dbReference type="EMBL" id="HG992341">
    <property type="protein sequence ID" value="CAE6737322.1"/>
    <property type="molecule type" value="Genomic_DNA"/>
</dbReference>
<keyword evidence="4" id="KW-1185">Reference proteome</keyword>
<organism evidence="1 3">
    <name type="scientific">Xanthomonas arboricola pv. corylina</name>
    <dbReference type="NCBI Taxonomy" id="487821"/>
    <lineage>
        <taxon>Bacteria</taxon>
        <taxon>Pseudomonadati</taxon>
        <taxon>Pseudomonadota</taxon>
        <taxon>Gammaproteobacteria</taxon>
        <taxon>Lysobacterales</taxon>
        <taxon>Lysobacteraceae</taxon>
        <taxon>Xanthomonas</taxon>
    </lineage>
</organism>
<dbReference type="AlphaFoldDB" id="A0A8D6YEK7"/>
<accession>A0A8D6YEK7</accession>
<dbReference type="GO" id="GO:0006355">
    <property type="term" value="P:regulation of DNA-templated transcription"/>
    <property type="evidence" value="ECO:0007669"/>
    <property type="project" value="InterPro"/>
</dbReference>
<dbReference type="EMBL" id="HG992338">
    <property type="protein sequence ID" value="CAE6817218.1"/>
    <property type="molecule type" value="Genomic_DNA"/>
</dbReference>
<dbReference type="EMBL" id="HG992338">
    <property type="protein sequence ID" value="CAE6817207.1"/>
    <property type="molecule type" value="Genomic_DNA"/>
</dbReference>
<evidence type="ECO:0000313" key="1">
    <source>
        <dbReference type="EMBL" id="CAE6737322.1"/>
    </source>
</evidence>
<evidence type="ECO:0000313" key="3">
    <source>
        <dbReference type="Proteomes" id="UP000835243"/>
    </source>
</evidence>
<reference evidence="3 4" key="1">
    <citation type="submission" date="2021-02" db="EMBL/GenBank/DDBJ databases">
        <authorList>
            <person name="Pothier F. J."/>
        </authorList>
    </citation>
    <scope>NUCLEOTIDE SEQUENCE [LARGE SCALE GENOMIC DNA]</scope>
    <source>
        <strain evidence="2 4">301</strain>
        <strain evidence="1 3">CFBP 1159</strain>
    </source>
</reference>
<name>A0A8D6YEK7_9XANT</name>
<dbReference type="Proteomes" id="UP000835287">
    <property type="component" value="Chromosome"/>
</dbReference>
<dbReference type="InterPro" id="IPR010985">
    <property type="entry name" value="Ribbon_hlx_hlx"/>
</dbReference>
<protein>
    <submittedName>
        <fullName evidence="1">Uncharacterized protein</fullName>
    </submittedName>
</protein>
<dbReference type="SUPFAM" id="SSF47598">
    <property type="entry name" value="Ribbon-helix-helix"/>
    <property type="match status" value="1"/>
</dbReference>
<sequence>MQPQKTPQSSIRKAPFNARMEQVLIERLKADAKRSGISPSEKLRRILDNALPQVA</sequence>
<dbReference type="Proteomes" id="UP000835243">
    <property type="component" value="Chromosome"/>
</dbReference>
<dbReference type="EMBL" id="HG992341">
    <property type="protein sequence ID" value="CAE6737342.1"/>
    <property type="molecule type" value="Genomic_DNA"/>
</dbReference>
<gene>
    <name evidence="1" type="ORF">CFBP1159_13430</name>
    <name evidence="2" type="ORF">XAC301_32780</name>
</gene>
<evidence type="ECO:0000313" key="4">
    <source>
        <dbReference type="Proteomes" id="UP000835287"/>
    </source>
</evidence>
<evidence type="ECO:0000313" key="2">
    <source>
        <dbReference type="EMBL" id="CAE6817207.1"/>
    </source>
</evidence>